<evidence type="ECO:0008006" key="4">
    <source>
        <dbReference type="Google" id="ProtNLM"/>
    </source>
</evidence>
<protein>
    <recommendedName>
        <fullName evidence="4">SbsA Ig-like domain-containing protein</fullName>
    </recommendedName>
</protein>
<organism evidence="2 3">
    <name type="scientific">Candidatus Uhrbacteria bacterium RIFCSPLOWO2_01_FULL_47_25</name>
    <dbReference type="NCBI Taxonomy" id="1802402"/>
    <lineage>
        <taxon>Bacteria</taxon>
        <taxon>Candidatus Uhriibacteriota</taxon>
    </lineage>
</organism>
<dbReference type="EMBL" id="MGEK01000025">
    <property type="protein sequence ID" value="OGL81743.1"/>
    <property type="molecule type" value="Genomic_DNA"/>
</dbReference>
<evidence type="ECO:0000256" key="1">
    <source>
        <dbReference type="SAM" id="Phobius"/>
    </source>
</evidence>
<feature type="transmembrane region" description="Helical" evidence="1">
    <location>
        <begin position="42"/>
        <end position="62"/>
    </location>
</feature>
<dbReference type="Proteomes" id="UP000176846">
    <property type="component" value="Unassembled WGS sequence"/>
</dbReference>
<keyword evidence="1" id="KW-1133">Transmembrane helix</keyword>
<keyword evidence="1" id="KW-0812">Transmembrane</keyword>
<sequence>MTMPAIIIFFLVIVVGLVLTFLGWRKWRTIDSLNPVPSSPKLFIIGLVLMVIGVVGVGIILLKKGVFIPEGKRTPKVEAPKPFSVIASSPADGVTAPRNAIVQIFFNRAVNPADVFIRVSRKDSESALQPVPGSIVVVNEPDGGSSEVKSSMVWRTLLPCGEAAKRENCLEESKQYVVELEGKRIYSLKGDETLNCGDKGICTFTFATTKEIDKSAPKVKFSDNLSLPASKEAKVFLSAEDDSGVAYSRLTLDHMQSKSKYLGLAIGASSQQKPITIDVADITTPSHHFITAEVFDIAGYRQEVTTVAGFYQNHCFNEKQDESEVGEDCGGPDCEACQAPREEKPPR</sequence>
<name>A0A1F7UTV9_9BACT</name>
<accession>A0A1F7UTV9</accession>
<gene>
    <name evidence="2" type="ORF">A2936_04980</name>
</gene>
<dbReference type="AlphaFoldDB" id="A0A1F7UTV9"/>
<reference evidence="2 3" key="1">
    <citation type="journal article" date="2016" name="Nat. Commun.">
        <title>Thousands of microbial genomes shed light on interconnected biogeochemical processes in an aquifer system.</title>
        <authorList>
            <person name="Anantharaman K."/>
            <person name="Brown C.T."/>
            <person name="Hug L.A."/>
            <person name="Sharon I."/>
            <person name="Castelle C.J."/>
            <person name="Probst A.J."/>
            <person name="Thomas B.C."/>
            <person name="Singh A."/>
            <person name="Wilkins M.J."/>
            <person name="Karaoz U."/>
            <person name="Brodie E.L."/>
            <person name="Williams K.H."/>
            <person name="Hubbard S.S."/>
            <person name="Banfield J.F."/>
        </authorList>
    </citation>
    <scope>NUCLEOTIDE SEQUENCE [LARGE SCALE GENOMIC DNA]</scope>
</reference>
<comment type="caution">
    <text evidence="2">The sequence shown here is derived from an EMBL/GenBank/DDBJ whole genome shotgun (WGS) entry which is preliminary data.</text>
</comment>
<feature type="transmembrane region" description="Helical" evidence="1">
    <location>
        <begin position="5"/>
        <end position="22"/>
    </location>
</feature>
<keyword evidence="1" id="KW-0472">Membrane</keyword>
<evidence type="ECO:0000313" key="2">
    <source>
        <dbReference type="EMBL" id="OGL81743.1"/>
    </source>
</evidence>
<evidence type="ECO:0000313" key="3">
    <source>
        <dbReference type="Proteomes" id="UP000176846"/>
    </source>
</evidence>
<proteinExistence type="predicted"/>